<evidence type="ECO:0000313" key="1">
    <source>
        <dbReference type="EMBL" id="TWB02041.1"/>
    </source>
</evidence>
<dbReference type="Gene3D" id="1.25.40.10">
    <property type="entry name" value="Tetratricopeptide repeat domain"/>
    <property type="match status" value="1"/>
</dbReference>
<dbReference type="AlphaFoldDB" id="A0A560DY54"/>
<dbReference type="InterPro" id="IPR050767">
    <property type="entry name" value="Sel1_AlgK"/>
</dbReference>
<dbReference type="Pfam" id="PF08238">
    <property type="entry name" value="Sel1"/>
    <property type="match status" value="2"/>
</dbReference>
<dbReference type="InterPro" id="IPR011990">
    <property type="entry name" value="TPR-like_helical_dom_sf"/>
</dbReference>
<comment type="caution">
    <text evidence="1">The sequence shown here is derived from an EMBL/GenBank/DDBJ whole genome shotgun (WGS) entry which is preliminary data.</text>
</comment>
<accession>A0A560DY54</accession>
<proteinExistence type="predicted"/>
<dbReference type="STRING" id="1803665.GCA_001641335_04426"/>
<dbReference type="PANTHER" id="PTHR11102:SF160">
    <property type="entry name" value="ERAD-ASSOCIATED E3 UBIQUITIN-PROTEIN LIGASE COMPONENT HRD3"/>
    <property type="match status" value="1"/>
</dbReference>
<name>A0A560DY54_9BRAD</name>
<gene>
    <name evidence="1" type="ORF">FBZ96_103823</name>
</gene>
<sequence>MWIPSRDRTNLAQVQSMGSRMMSESRPGLDDGRLVRSLRLAVFAFAIAAPMLALAAPASAQSLRQGVSAFQRQDYARASRIFIPLAERGNAAAQTYLGFLFETGRGVPQNYTEAAMWYRRAAEQGDSRAQYSLGLLYDRGFGVPQNIVEASKWLNLSTAAAPPPAREARARIRDAVTTKMTRGEIAQARLRALEWAPSREH</sequence>
<dbReference type="SUPFAM" id="SSF81901">
    <property type="entry name" value="HCP-like"/>
    <property type="match status" value="1"/>
</dbReference>
<dbReference type="PANTHER" id="PTHR11102">
    <property type="entry name" value="SEL-1-LIKE PROTEIN"/>
    <property type="match status" value="1"/>
</dbReference>
<dbReference type="InterPro" id="IPR006597">
    <property type="entry name" value="Sel1-like"/>
</dbReference>
<organism evidence="1 2">
    <name type="scientific">Bradyrhizobium stylosanthis</name>
    <dbReference type="NCBI Taxonomy" id="1803665"/>
    <lineage>
        <taxon>Bacteria</taxon>
        <taxon>Pseudomonadati</taxon>
        <taxon>Pseudomonadota</taxon>
        <taxon>Alphaproteobacteria</taxon>
        <taxon>Hyphomicrobiales</taxon>
        <taxon>Nitrobacteraceae</taxon>
        <taxon>Bradyrhizobium</taxon>
    </lineage>
</organism>
<reference evidence="1 2" key="1">
    <citation type="submission" date="2019-06" db="EMBL/GenBank/DDBJ databases">
        <title>Genomic Encyclopedia of Type Strains, Phase IV (KMG-V): Genome sequencing to study the core and pangenomes of soil and plant-associated prokaryotes.</title>
        <authorList>
            <person name="Whitman W."/>
        </authorList>
    </citation>
    <scope>NUCLEOTIDE SEQUENCE [LARGE SCALE GENOMIC DNA]</scope>
    <source>
        <strain evidence="1 2">BR 510</strain>
    </source>
</reference>
<dbReference type="SMART" id="SM00671">
    <property type="entry name" value="SEL1"/>
    <property type="match status" value="2"/>
</dbReference>
<keyword evidence="2" id="KW-1185">Reference proteome</keyword>
<protein>
    <submittedName>
        <fullName evidence="1">Sel1 repeat-containing protein</fullName>
    </submittedName>
</protein>
<dbReference type="Proteomes" id="UP000319949">
    <property type="component" value="Unassembled WGS sequence"/>
</dbReference>
<evidence type="ECO:0000313" key="2">
    <source>
        <dbReference type="Proteomes" id="UP000319949"/>
    </source>
</evidence>
<dbReference type="EMBL" id="VITK01000003">
    <property type="protein sequence ID" value="TWB02041.1"/>
    <property type="molecule type" value="Genomic_DNA"/>
</dbReference>